<dbReference type="AlphaFoldDB" id="A0A0F4QFZ9"/>
<dbReference type="Proteomes" id="UP000033452">
    <property type="component" value="Unassembled WGS sequence"/>
</dbReference>
<comment type="caution">
    <text evidence="1">The sequence shown here is derived from an EMBL/GenBank/DDBJ whole genome shotgun (WGS) entry which is preliminary data.</text>
</comment>
<reference evidence="1 2" key="1">
    <citation type="journal article" date="2015" name="BMC Genomics">
        <title>Genome mining reveals unlocked bioactive potential of marine Gram-negative bacteria.</title>
        <authorList>
            <person name="Machado H."/>
            <person name="Sonnenschein E.C."/>
            <person name="Melchiorsen J."/>
            <person name="Gram L."/>
        </authorList>
    </citation>
    <scope>NUCLEOTIDE SEQUENCE [LARGE SCALE GENOMIC DNA]</scope>
    <source>
        <strain evidence="1 2">S2471</strain>
    </source>
</reference>
<dbReference type="EMBL" id="JXYA01000047">
    <property type="protein sequence ID" value="KJZ06511.1"/>
    <property type="molecule type" value="Genomic_DNA"/>
</dbReference>
<evidence type="ECO:0000313" key="1">
    <source>
        <dbReference type="EMBL" id="KJZ06511.1"/>
    </source>
</evidence>
<sequence>MEKNIKPKAPLLALIYNLVFVEQVSNEFNRSPRKVAEVFGLSDEEFDFLITAGATGDFKSKLIEKLADEVSNNLSRPQLLIPNLKEYKPAPTLSANFNVIHDGSIADYILEKNEQNYQNFFDTFGLTDPKVQQAFRTGESEVEAMSEAIQKELATIVENGSQNT</sequence>
<keyword evidence="2" id="KW-1185">Reference proteome</keyword>
<gene>
    <name evidence="1" type="ORF">TW77_18570</name>
</gene>
<dbReference type="RefSeq" id="WP_046006474.1">
    <property type="nucleotide sequence ID" value="NZ_JXYA01000047.1"/>
</dbReference>
<dbReference type="OrthoDB" id="9842209at2"/>
<name>A0A0F4QFZ9_9GAMM</name>
<dbReference type="PATRIC" id="fig|43658.5.peg.3928"/>
<protein>
    <submittedName>
        <fullName evidence="1">Uncharacterized protein</fullName>
    </submittedName>
</protein>
<evidence type="ECO:0000313" key="2">
    <source>
        <dbReference type="Proteomes" id="UP000033452"/>
    </source>
</evidence>
<organism evidence="1 2">
    <name type="scientific">Pseudoalteromonas rubra</name>
    <dbReference type="NCBI Taxonomy" id="43658"/>
    <lineage>
        <taxon>Bacteria</taxon>
        <taxon>Pseudomonadati</taxon>
        <taxon>Pseudomonadota</taxon>
        <taxon>Gammaproteobacteria</taxon>
        <taxon>Alteromonadales</taxon>
        <taxon>Pseudoalteromonadaceae</taxon>
        <taxon>Pseudoalteromonas</taxon>
    </lineage>
</organism>
<accession>A0A0F4QFZ9</accession>
<proteinExistence type="predicted"/>